<proteinExistence type="inferred from homology"/>
<dbReference type="SUPFAM" id="SSF48452">
    <property type="entry name" value="TPR-like"/>
    <property type="match status" value="1"/>
</dbReference>
<dbReference type="RefSeq" id="XP_009040255.1">
    <property type="nucleotide sequence ID" value="XM_009042007.1"/>
</dbReference>
<dbReference type="InterPro" id="IPR004843">
    <property type="entry name" value="Calcineurin-like_PHP"/>
</dbReference>
<dbReference type="PROSITE" id="PS00125">
    <property type="entry name" value="SER_THR_PHOSPHATASE"/>
    <property type="match status" value="1"/>
</dbReference>
<dbReference type="OrthoDB" id="445564at2759"/>
<evidence type="ECO:0000256" key="12">
    <source>
        <dbReference type="ARBA" id="ARBA00047986"/>
    </source>
</evidence>
<dbReference type="PRINTS" id="PR00114">
    <property type="entry name" value="STPHPHTASE"/>
</dbReference>
<reference evidence="18 19" key="1">
    <citation type="journal article" date="2011" name="Proc. Natl. Acad. Sci. U.S.A.">
        <title>Niche of harmful alga Aureococcus anophagefferens revealed through ecogenomics.</title>
        <authorList>
            <person name="Gobler C.J."/>
            <person name="Berry D.L."/>
            <person name="Dyhrman S.T."/>
            <person name="Wilhelm S.W."/>
            <person name="Salamov A."/>
            <person name="Lobanov A.V."/>
            <person name="Zhang Y."/>
            <person name="Collier J.L."/>
            <person name="Wurch L.L."/>
            <person name="Kustka A.B."/>
            <person name="Dill B.D."/>
            <person name="Shah M."/>
            <person name="VerBerkmoes N.C."/>
            <person name="Kuo A."/>
            <person name="Terry A."/>
            <person name="Pangilinan J."/>
            <person name="Lindquist E.A."/>
            <person name="Lucas S."/>
            <person name="Paulsen I.T."/>
            <person name="Hattenrath-Lehmann T.K."/>
            <person name="Talmage S.C."/>
            <person name="Walker E.A."/>
            <person name="Koch F."/>
            <person name="Burson A.M."/>
            <person name="Marcoval M.A."/>
            <person name="Tang Y.Z."/>
            <person name="Lecleir G.R."/>
            <person name="Coyne K.J."/>
            <person name="Berg G.M."/>
            <person name="Bertrand E.M."/>
            <person name="Saito M.A."/>
            <person name="Gladyshev V.N."/>
            <person name="Grigoriev I.V."/>
        </authorList>
    </citation>
    <scope>NUCLEOTIDE SEQUENCE [LARGE SCALE GENOMIC DNA]</scope>
    <source>
        <strain evidence="19">CCMP 1984</strain>
    </source>
</reference>
<evidence type="ECO:0000256" key="8">
    <source>
        <dbReference type="ARBA" id="ARBA00022803"/>
    </source>
</evidence>
<comment type="cofactor">
    <cofactor evidence="2">
        <name>Mg(2+)</name>
        <dbReference type="ChEBI" id="CHEBI:18420"/>
    </cofactor>
</comment>
<evidence type="ECO:0000256" key="14">
    <source>
        <dbReference type="PIRSR" id="PIRSR033096-1"/>
    </source>
</evidence>
<dbReference type="GO" id="GO:0005737">
    <property type="term" value="C:cytoplasm"/>
    <property type="evidence" value="ECO:0007669"/>
    <property type="project" value="UniProtKB-ARBA"/>
</dbReference>
<dbReference type="Pfam" id="PF13181">
    <property type="entry name" value="TPR_8"/>
    <property type="match status" value="1"/>
</dbReference>
<dbReference type="SUPFAM" id="SSF56300">
    <property type="entry name" value="Metallo-dependent phosphatases"/>
    <property type="match status" value="1"/>
</dbReference>
<keyword evidence="19" id="KW-1185">Reference proteome</keyword>
<dbReference type="FunCoup" id="F0YIF4">
    <property type="interactions" value="549"/>
</dbReference>
<evidence type="ECO:0000256" key="16">
    <source>
        <dbReference type="RuleBase" id="RU004273"/>
    </source>
</evidence>
<keyword evidence="6" id="KW-0677">Repeat</keyword>
<dbReference type="GeneID" id="20222781"/>
<evidence type="ECO:0000313" key="18">
    <source>
        <dbReference type="EMBL" id="EGB05129.1"/>
    </source>
</evidence>
<dbReference type="Pfam" id="PF08321">
    <property type="entry name" value="PPP5"/>
    <property type="match status" value="1"/>
</dbReference>
<dbReference type="EMBL" id="GL833144">
    <property type="protein sequence ID" value="EGB05129.1"/>
    <property type="molecule type" value="Genomic_DNA"/>
</dbReference>
<comment type="catalytic activity">
    <reaction evidence="12">
        <text>O-phospho-L-seryl-[protein] + H2O = L-seryl-[protein] + phosphate</text>
        <dbReference type="Rhea" id="RHEA:20629"/>
        <dbReference type="Rhea" id="RHEA-COMP:9863"/>
        <dbReference type="Rhea" id="RHEA-COMP:11604"/>
        <dbReference type="ChEBI" id="CHEBI:15377"/>
        <dbReference type="ChEBI" id="CHEBI:29999"/>
        <dbReference type="ChEBI" id="CHEBI:43474"/>
        <dbReference type="ChEBI" id="CHEBI:83421"/>
        <dbReference type="EC" id="3.1.3.16"/>
    </reaction>
    <physiologicalReaction direction="left-to-right" evidence="12">
        <dbReference type="Rhea" id="RHEA:20630"/>
    </physiologicalReaction>
</comment>
<dbReference type="InterPro" id="IPR019734">
    <property type="entry name" value="TPR_rpt"/>
</dbReference>
<comment type="similarity">
    <text evidence="4">Belongs to the PPP phosphatase family. PP-5 (PP-T) subfamily.</text>
</comment>
<dbReference type="KEGG" id="aaf:AURANDRAFT_59408"/>
<evidence type="ECO:0000256" key="2">
    <source>
        <dbReference type="ARBA" id="ARBA00001946"/>
    </source>
</evidence>
<evidence type="ECO:0000256" key="9">
    <source>
        <dbReference type="ARBA" id="ARBA00022912"/>
    </source>
</evidence>
<evidence type="ECO:0000256" key="5">
    <source>
        <dbReference type="ARBA" id="ARBA00022723"/>
    </source>
</evidence>
<dbReference type="PIRSF" id="PIRSF033096">
    <property type="entry name" value="PPPtase_5"/>
    <property type="match status" value="1"/>
</dbReference>
<protein>
    <recommendedName>
        <fullName evidence="16">Serine/threonine-protein phosphatase</fullName>
        <ecNumber evidence="16">3.1.3.16</ecNumber>
    </recommendedName>
</protein>
<dbReference type="Pfam" id="PF00149">
    <property type="entry name" value="Metallophos"/>
    <property type="match status" value="1"/>
</dbReference>
<dbReference type="AlphaFoldDB" id="F0YIF4"/>
<accession>F0YIF4</accession>
<dbReference type="SMART" id="SM00156">
    <property type="entry name" value="PP2Ac"/>
    <property type="match status" value="1"/>
</dbReference>
<keyword evidence="10" id="KW-0464">Manganese</keyword>
<dbReference type="InParanoid" id="F0YIF4"/>
<evidence type="ECO:0000313" key="19">
    <source>
        <dbReference type="Proteomes" id="UP000002729"/>
    </source>
</evidence>
<comment type="cofactor">
    <cofactor evidence="1">
        <name>Mn(2+)</name>
        <dbReference type="ChEBI" id="CHEBI:29035"/>
    </cofactor>
</comment>
<evidence type="ECO:0000256" key="7">
    <source>
        <dbReference type="ARBA" id="ARBA00022801"/>
    </source>
</evidence>
<dbReference type="SMART" id="SM00028">
    <property type="entry name" value="TPR"/>
    <property type="match status" value="2"/>
</dbReference>
<dbReference type="GO" id="GO:0005634">
    <property type="term" value="C:nucleus"/>
    <property type="evidence" value="ECO:0007669"/>
    <property type="project" value="UniProtKB-SubCell"/>
</dbReference>
<comment type="catalytic activity">
    <reaction evidence="13">
        <text>O-phospho-L-threonyl-[protein] + H2O = L-threonyl-[protein] + phosphate</text>
        <dbReference type="Rhea" id="RHEA:47004"/>
        <dbReference type="Rhea" id="RHEA-COMP:11060"/>
        <dbReference type="Rhea" id="RHEA-COMP:11605"/>
        <dbReference type="ChEBI" id="CHEBI:15377"/>
        <dbReference type="ChEBI" id="CHEBI:30013"/>
        <dbReference type="ChEBI" id="CHEBI:43474"/>
        <dbReference type="ChEBI" id="CHEBI:61977"/>
        <dbReference type="EC" id="3.1.3.16"/>
    </reaction>
    <physiologicalReaction direction="left-to-right" evidence="13">
        <dbReference type="Rhea" id="RHEA:47005"/>
    </physiologicalReaction>
</comment>
<keyword evidence="7 16" id="KW-0378">Hydrolase</keyword>
<dbReference type="InterPro" id="IPR029052">
    <property type="entry name" value="Metallo-depent_PP-like"/>
</dbReference>
<feature type="active site" description="Proton donor/acceptor" evidence="14">
    <location>
        <position position="282"/>
    </location>
</feature>
<comment type="subcellular location">
    <subcellularLocation>
        <location evidence="3">Nucleus</location>
    </subcellularLocation>
</comment>
<dbReference type="GO" id="GO:0046872">
    <property type="term" value="F:metal ion binding"/>
    <property type="evidence" value="ECO:0007669"/>
    <property type="project" value="UniProtKB-KW"/>
</dbReference>
<dbReference type="InterPro" id="IPR051134">
    <property type="entry name" value="PPP_phosphatase"/>
</dbReference>
<keyword evidence="9" id="KW-0904">Protein phosphatase</keyword>
<dbReference type="Gene3D" id="3.60.21.10">
    <property type="match status" value="1"/>
</dbReference>
<dbReference type="OMA" id="IHKKYAF"/>
<keyword evidence="8 15" id="KW-0802">TPR repeat</keyword>
<dbReference type="Proteomes" id="UP000002729">
    <property type="component" value="Unassembled WGS sequence"/>
</dbReference>
<evidence type="ECO:0000256" key="6">
    <source>
        <dbReference type="ARBA" id="ARBA00022737"/>
    </source>
</evidence>
<dbReference type="InterPro" id="IPR013235">
    <property type="entry name" value="PPP_dom"/>
</dbReference>
<dbReference type="PANTHER" id="PTHR45668">
    <property type="entry name" value="SERINE/THREONINE-PROTEIN PHOSPHATASE 5-RELATED"/>
    <property type="match status" value="1"/>
</dbReference>
<evidence type="ECO:0000256" key="4">
    <source>
        <dbReference type="ARBA" id="ARBA00008786"/>
    </source>
</evidence>
<evidence type="ECO:0000256" key="1">
    <source>
        <dbReference type="ARBA" id="ARBA00001936"/>
    </source>
</evidence>
<sequence length="473" mass="52115">MAALELKTQGNEALAAGHYSQAPSRSTGRTMRVLYSNRAMAHIKAESYGLAISDAEAAIRIDPTYIKAYYRRGSANFALGKYRLALRDFKAVCKLRPSDRDARTKLKECEKAVKQLAFASAIESSDDQCVSATVDPSQMVVEDAYDGPRLGDDGVMTDEFVEGMLERFRDQRLVHKKYVLQILLGAKALLQAEGSLVDLKIPETDADGDADKAHYTVCGDVHGQFYDLLHIFEINGLPSAANPYVFNGDFVDRGSFSVEVVTSLFALKLRHPGGVHLNRGNHETKNMTKIYGFEGEVRHKYDATVLALFHECFCFLPLAACIESKVFVTHGGLSSDDGVVLDDVRAIDRDREPPDAGLMCDLLWSDPQANEGRSPSKRGVGLSFGPDVTRSFLAKNDLRLVIRSHEVRDSGYELEHGGDLITVFSAPNYCDAMGNKGAFVHLHRDLDPKFTTFDAVPHPPVRPMAYASSPFGL</sequence>
<dbReference type="InterPro" id="IPR006186">
    <property type="entry name" value="Ser/Thr-sp_prot-phosphatase"/>
</dbReference>
<feature type="repeat" description="TPR" evidence="15">
    <location>
        <begin position="66"/>
        <end position="99"/>
    </location>
</feature>
<evidence type="ECO:0000256" key="13">
    <source>
        <dbReference type="ARBA" id="ARBA00048832"/>
    </source>
</evidence>
<gene>
    <name evidence="18" type="ORF">AURANDRAFT_59408</name>
</gene>
<dbReference type="eggNOG" id="KOG0376">
    <property type="taxonomic scope" value="Eukaryota"/>
</dbReference>
<dbReference type="PROSITE" id="PS50005">
    <property type="entry name" value="TPR"/>
    <property type="match status" value="1"/>
</dbReference>
<dbReference type="PANTHER" id="PTHR45668:SF5">
    <property type="entry name" value="SERINE_THREONINE-PROTEIN PHOSPHATASE 5"/>
    <property type="match status" value="1"/>
</dbReference>
<organism evidence="19">
    <name type="scientific">Aureococcus anophagefferens</name>
    <name type="common">Harmful bloom alga</name>
    <dbReference type="NCBI Taxonomy" id="44056"/>
    <lineage>
        <taxon>Eukaryota</taxon>
        <taxon>Sar</taxon>
        <taxon>Stramenopiles</taxon>
        <taxon>Ochrophyta</taxon>
        <taxon>Pelagophyceae</taxon>
        <taxon>Pelagomonadales</taxon>
        <taxon>Pelagomonadaceae</taxon>
        <taxon>Aureococcus</taxon>
    </lineage>
</organism>
<evidence type="ECO:0000256" key="10">
    <source>
        <dbReference type="ARBA" id="ARBA00023211"/>
    </source>
</evidence>
<evidence type="ECO:0000256" key="11">
    <source>
        <dbReference type="ARBA" id="ARBA00023242"/>
    </source>
</evidence>
<dbReference type="FunFam" id="3.60.21.10:FF:000036">
    <property type="entry name" value="Serine/threonine protein phosphatase 5"/>
    <property type="match status" value="1"/>
</dbReference>
<name>F0YIF4_AURAN</name>
<dbReference type="GO" id="GO:0004722">
    <property type="term" value="F:protein serine/threonine phosphatase activity"/>
    <property type="evidence" value="ECO:0007669"/>
    <property type="project" value="UniProtKB-EC"/>
</dbReference>
<dbReference type="CDD" id="cd07417">
    <property type="entry name" value="MPP_PP5_C"/>
    <property type="match status" value="1"/>
</dbReference>
<keyword evidence="11" id="KW-0539">Nucleus</keyword>
<evidence type="ECO:0000256" key="3">
    <source>
        <dbReference type="ARBA" id="ARBA00004123"/>
    </source>
</evidence>
<feature type="domain" description="Serine/threonine specific protein phosphatases" evidence="17">
    <location>
        <begin position="278"/>
        <end position="283"/>
    </location>
</feature>
<evidence type="ECO:0000259" key="17">
    <source>
        <dbReference type="PROSITE" id="PS00125"/>
    </source>
</evidence>
<dbReference type="InterPro" id="IPR011990">
    <property type="entry name" value="TPR-like_helical_dom_sf"/>
</dbReference>
<evidence type="ECO:0000256" key="15">
    <source>
        <dbReference type="PROSITE-ProRule" id="PRU00339"/>
    </source>
</evidence>
<dbReference type="EC" id="3.1.3.16" evidence="16"/>
<dbReference type="Gene3D" id="1.25.40.10">
    <property type="entry name" value="Tetratricopeptide repeat domain"/>
    <property type="match status" value="1"/>
</dbReference>
<dbReference type="InterPro" id="IPR041753">
    <property type="entry name" value="PP5_C"/>
</dbReference>
<keyword evidence="5" id="KW-0479">Metal-binding</keyword>